<feature type="transmembrane region" description="Helical" evidence="7">
    <location>
        <begin position="218"/>
        <end position="244"/>
    </location>
</feature>
<feature type="transmembrane region" description="Helical" evidence="7">
    <location>
        <begin position="260"/>
        <end position="279"/>
    </location>
</feature>
<evidence type="ECO:0000256" key="6">
    <source>
        <dbReference type="ARBA" id="ARBA00023136"/>
    </source>
</evidence>
<feature type="transmembrane region" description="Helical" evidence="7">
    <location>
        <begin position="291"/>
        <end position="311"/>
    </location>
</feature>
<feature type="transmembrane region" description="Helical" evidence="7">
    <location>
        <begin position="133"/>
        <end position="155"/>
    </location>
</feature>
<proteinExistence type="inferred from homology"/>
<dbReference type="EMBL" id="JAUSTU010000031">
    <property type="protein sequence ID" value="MDQ0157575.1"/>
    <property type="molecule type" value="Genomic_DNA"/>
</dbReference>
<name>A0ABT9V9V5_9BACL</name>
<evidence type="ECO:0000256" key="7">
    <source>
        <dbReference type="SAM" id="Phobius"/>
    </source>
</evidence>
<keyword evidence="6 7" id="KW-0472">Membrane</keyword>
<dbReference type="PANTHER" id="PTHR30106">
    <property type="entry name" value="INNER MEMBRANE PROTEIN YEIH-RELATED"/>
    <property type="match status" value="1"/>
</dbReference>
<dbReference type="InterPro" id="IPR018383">
    <property type="entry name" value="UPF0324_pro"/>
</dbReference>
<feature type="transmembrane region" description="Helical" evidence="7">
    <location>
        <begin position="161"/>
        <end position="181"/>
    </location>
</feature>
<feature type="transmembrane region" description="Helical" evidence="7">
    <location>
        <begin position="42"/>
        <end position="58"/>
    </location>
</feature>
<dbReference type="PANTHER" id="PTHR30106:SF2">
    <property type="entry name" value="UPF0324 INNER MEMBRANE PROTEIN YEIH"/>
    <property type="match status" value="1"/>
</dbReference>
<comment type="caution">
    <text evidence="8">The sequence shown here is derived from an EMBL/GenBank/DDBJ whole genome shotgun (WGS) entry which is preliminary data.</text>
</comment>
<keyword evidence="5 7" id="KW-1133">Transmembrane helix</keyword>
<keyword evidence="9" id="KW-1185">Reference proteome</keyword>
<evidence type="ECO:0000313" key="8">
    <source>
        <dbReference type="EMBL" id="MDQ0157575.1"/>
    </source>
</evidence>
<feature type="transmembrane region" description="Helical" evidence="7">
    <location>
        <begin position="16"/>
        <end position="36"/>
    </location>
</feature>
<evidence type="ECO:0000256" key="4">
    <source>
        <dbReference type="ARBA" id="ARBA00022692"/>
    </source>
</evidence>
<protein>
    <submittedName>
        <fullName evidence="8">Integral membrane protein (TIGR00698 family)</fullName>
    </submittedName>
</protein>
<evidence type="ECO:0000256" key="5">
    <source>
        <dbReference type="ARBA" id="ARBA00022989"/>
    </source>
</evidence>
<feature type="transmembrane region" description="Helical" evidence="7">
    <location>
        <begin position="103"/>
        <end position="121"/>
    </location>
</feature>
<evidence type="ECO:0000313" key="9">
    <source>
        <dbReference type="Proteomes" id="UP001231362"/>
    </source>
</evidence>
<accession>A0ABT9V9V5</accession>
<evidence type="ECO:0000256" key="3">
    <source>
        <dbReference type="ARBA" id="ARBA00022475"/>
    </source>
</evidence>
<feature type="transmembrane region" description="Helical" evidence="7">
    <location>
        <begin position="193"/>
        <end position="212"/>
    </location>
</feature>
<keyword evidence="4 7" id="KW-0812">Transmembrane</keyword>
<sequence>MELEKTALKAELNKKMMLWMMGVSFTFVIAYTGSLLAKLPGFDHVGLLACAILLAIIYRQFFGYPEALREGISFSTKKLLRFAIILYGLKLNIHTVFNDGIGLLIRDAGVIAFAIVATMALAKVFKANKMISLLLGVGTGVCGAAAIAAVAPIIKAKEEDTAMGVGIIALVGTIFAVTYTLLRPILPLSPIQYGIWSGMSLHELAHVALAAAPGGEDALAVGLLAKLGRVFLLVPLCFIIMYVIKRKKEHQPTSDNKIPFPWFLIGFILMSLFGSYILGTHIPVTTEAMNGVSSITTWSLTAAMVGLGLNVSLHDLRTKALKPLIAMLVTSICLSLLTYLIV</sequence>
<comment type="similarity">
    <text evidence="2">Belongs to the UPF0324 family.</text>
</comment>
<feature type="transmembrane region" description="Helical" evidence="7">
    <location>
        <begin position="323"/>
        <end position="341"/>
    </location>
</feature>
<dbReference type="Pfam" id="PF03601">
    <property type="entry name" value="Cons_hypoth698"/>
    <property type="match status" value="1"/>
</dbReference>
<keyword evidence="3" id="KW-1003">Cell membrane</keyword>
<gene>
    <name evidence="8" type="ORF">J2S07_003920</name>
</gene>
<evidence type="ECO:0000256" key="1">
    <source>
        <dbReference type="ARBA" id="ARBA00004651"/>
    </source>
</evidence>
<evidence type="ECO:0000256" key="2">
    <source>
        <dbReference type="ARBA" id="ARBA00007977"/>
    </source>
</evidence>
<organism evidence="8 9">
    <name type="scientific">Anoxybacillus andreesenii</name>
    <dbReference type="NCBI Taxonomy" id="1325932"/>
    <lineage>
        <taxon>Bacteria</taxon>
        <taxon>Bacillati</taxon>
        <taxon>Bacillota</taxon>
        <taxon>Bacilli</taxon>
        <taxon>Bacillales</taxon>
        <taxon>Anoxybacillaceae</taxon>
        <taxon>Anoxybacillus</taxon>
    </lineage>
</organism>
<comment type="subcellular location">
    <subcellularLocation>
        <location evidence="1">Cell membrane</location>
        <topology evidence="1">Multi-pass membrane protein</topology>
    </subcellularLocation>
</comment>
<dbReference type="Proteomes" id="UP001231362">
    <property type="component" value="Unassembled WGS sequence"/>
</dbReference>
<reference evidence="8 9" key="1">
    <citation type="submission" date="2023-07" db="EMBL/GenBank/DDBJ databases">
        <title>Genomic Encyclopedia of Type Strains, Phase IV (KMG-IV): sequencing the most valuable type-strain genomes for metagenomic binning, comparative biology and taxonomic classification.</title>
        <authorList>
            <person name="Goeker M."/>
        </authorList>
    </citation>
    <scope>NUCLEOTIDE SEQUENCE [LARGE SCALE GENOMIC DNA]</scope>
    <source>
        <strain evidence="8 9">DSM 23948</strain>
    </source>
</reference>